<evidence type="ECO:0000313" key="9">
    <source>
        <dbReference type="Proteomes" id="UP000700334"/>
    </source>
</evidence>
<dbReference type="InterPro" id="IPR011009">
    <property type="entry name" value="Kinase-like_dom_sf"/>
</dbReference>
<dbReference type="GO" id="GO:0000226">
    <property type="term" value="P:microtubule cytoskeleton organization"/>
    <property type="evidence" value="ECO:0007669"/>
    <property type="project" value="TreeGrafter"/>
</dbReference>
<dbReference type="PANTHER" id="PTHR24346">
    <property type="entry name" value="MAP/MICROTUBULE AFFINITY-REGULATING KINASE"/>
    <property type="match status" value="1"/>
</dbReference>
<dbReference type="Pfam" id="PF00069">
    <property type="entry name" value="Pkinase"/>
    <property type="match status" value="1"/>
</dbReference>
<proteinExistence type="predicted"/>
<dbReference type="PANTHER" id="PTHR24346:SF82">
    <property type="entry name" value="KP78A-RELATED"/>
    <property type="match status" value="1"/>
</dbReference>
<dbReference type="Proteomes" id="UP000700334">
    <property type="component" value="Unassembled WGS sequence"/>
</dbReference>
<dbReference type="EC" id="2.7.11.1" evidence="1"/>
<evidence type="ECO:0000256" key="5">
    <source>
        <dbReference type="ARBA" id="ARBA00022777"/>
    </source>
</evidence>
<dbReference type="GO" id="GO:0050321">
    <property type="term" value="F:tau-protein kinase activity"/>
    <property type="evidence" value="ECO:0007669"/>
    <property type="project" value="TreeGrafter"/>
</dbReference>
<dbReference type="SUPFAM" id="SSF56112">
    <property type="entry name" value="Protein kinase-like (PK-like)"/>
    <property type="match status" value="1"/>
</dbReference>
<evidence type="ECO:0000256" key="4">
    <source>
        <dbReference type="ARBA" id="ARBA00022741"/>
    </source>
</evidence>
<dbReference type="GO" id="GO:0005524">
    <property type="term" value="F:ATP binding"/>
    <property type="evidence" value="ECO:0007669"/>
    <property type="project" value="UniProtKB-KW"/>
</dbReference>
<evidence type="ECO:0000313" key="8">
    <source>
        <dbReference type="EMBL" id="KAG8524910.1"/>
    </source>
</evidence>
<feature type="domain" description="Protein kinase" evidence="7">
    <location>
        <begin position="1"/>
        <end position="216"/>
    </location>
</feature>
<feature type="non-terminal residue" evidence="8">
    <location>
        <position position="216"/>
    </location>
</feature>
<comment type="caution">
    <text evidence="8">The sequence shown here is derived from an EMBL/GenBank/DDBJ whole genome shotgun (WGS) entry which is preliminary data.</text>
</comment>
<evidence type="ECO:0000256" key="2">
    <source>
        <dbReference type="ARBA" id="ARBA00022527"/>
    </source>
</evidence>
<reference evidence="8" key="1">
    <citation type="journal article" date="2021" name="Evol. Appl.">
        <title>The genome of the Pyrenean desman and the effects of bottlenecks and inbreeding on the genomic landscape of an endangered species.</title>
        <authorList>
            <person name="Escoda L."/>
            <person name="Castresana J."/>
        </authorList>
    </citation>
    <scope>NUCLEOTIDE SEQUENCE</scope>
    <source>
        <strain evidence="8">IBE-C5619</strain>
    </source>
</reference>
<name>A0A8J6AY61_GALPY</name>
<accession>A0A8J6AY61</accession>
<organism evidence="8 9">
    <name type="scientific">Galemys pyrenaicus</name>
    <name type="common">Iberian desman</name>
    <name type="synonym">Pyrenean desman</name>
    <dbReference type="NCBI Taxonomy" id="202257"/>
    <lineage>
        <taxon>Eukaryota</taxon>
        <taxon>Metazoa</taxon>
        <taxon>Chordata</taxon>
        <taxon>Craniata</taxon>
        <taxon>Vertebrata</taxon>
        <taxon>Euteleostomi</taxon>
        <taxon>Mammalia</taxon>
        <taxon>Eutheria</taxon>
        <taxon>Laurasiatheria</taxon>
        <taxon>Eulipotyphla</taxon>
        <taxon>Talpidae</taxon>
        <taxon>Galemys</taxon>
    </lineage>
</organism>
<keyword evidence="6" id="KW-0067">ATP-binding</keyword>
<dbReference type="EMBL" id="JAGFMF010011222">
    <property type="protein sequence ID" value="KAG8524910.1"/>
    <property type="molecule type" value="Genomic_DNA"/>
</dbReference>
<keyword evidence="4" id="KW-0547">Nucleotide-binding</keyword>
<keyword evidence="9" id="KW-1185">Reference proteome</keyword>
<keyword evidence="2" id="KW-0723">Serine/threonine-protein kinase</keyword>
<evidence type="ECO:0000259" key="7">
    <source>
        <dbReference type="PROSITE" id="PS50011"/>
    </source>
</evidence>
<feature type="non-terminal residue" evidence="8">
    <location>
        <position position="1"/>
    </location>
</feature>
<dbReference type="OrthoDB" id="10252171at2759"/>
<keyword evidence="3" id="KW-0808">Transferase</keyword>
<dbReference type="GO" id="GO:0035556">
    <property type="term" value="P:intracellular signal transduction"/>
    <property type="evidence" value="ECO:0007669"/>
    <property type="project" value="TreeGrafter"/>
</dbReference>
<keyword evidence="5" id="KW-0418">Kinase</keyword>
<dbReference type="GO" id="GO:0005737">
    <property type="term" value="C:cytoplasm"/>
    <property type="evidence" value="ECO:0007669"/>
    <property type="project" value="TreeGrafter"/>
</dbReference>
<protein>
    <recommendedName>
        <fullName evidence="1">non-specific serine/threonine protein kinase</fullName>
        <ecNumber evidence="1">2.7.11.1</ecNumber>
    </recommendedName>
</protein>
<sequence length="216" mass="23905">VNELLTEIEAQEKFKQILLVLSCLHNKGIVHRDWKPENHLMDQHNSIKLADFGFSVQCSNEKLSMTVAARNKLLPRSTISTETMAPLWSWWHSSKWWTRPYLLWQLEVITDGLPSSIKPPGAAVQRPGWAAWQIPAGHSFTGGLGKGQLHRSAGNADGRAVIDSSMIDTAHRPAVPISKGCWLSQMQDGLNGDAGRAGGRGSVQEVRREIRCNGLP</sequence>
<dbReference type="AlphaFoldDB" id="A0A8J6AY61"/>
<evidence type="ECO:0000256" key="6">
    <source>
        <dbReference type="ARBA" id="ARBA00022840"/>
    </source>
</evidence>
<evidence type="ECO:0000256" key="3">
    <source>
        <dbReference type="ARBA" id="ARBA00022679"/>
    </source>
</evidence>
<dbReference type="InterPro" id="IPR000719">
    <property type="entry name" value="Prot_kinase_dom"/>
</dbReference>
<dbReference type="PROSITE" id="PS50011">
    <property type="entry name" value="PROTEIN_KINASE_DOM"/>
    <property type="match status" value="1"/>
</dbReference>
<evidence type="ECO:0000256" key="1">
    <source>
        <dbReference type="ARBA" id="ARBA00012513"/>
    </source>
</evidence>
<dbReference type="Gene3D" id="1.10.510.10">
    <property type="entry name" value="Transferase(Phosphotransferase) domain 1"/>
    <property type="match status" value="1"/>
</dbReference>
<gene>
    <name evidence="8" type="ORF">J0S82_010660</name>
</gene>